<name>A0A8C7H7Q9_ONCKI</name>
<reference evidence="5" key="2">
    <citation type="submission" date="2025-09" db="UniProtKB">
        <authorList>
            <consortium name="Ensembl"/>
        </authorList>
    </citation>
    <scope>IDENTIFICATION</scope>
</reference>
<feature type="coiled-coil region" evidence="2">
    <location>
        <begin position="93"/>
        <end position="155"/>
    </location>
</feature>
<dbReference type="Gene3D" id="1.20.5.400">
    <property type="match status" value="1"/>
</dbReference>
<dbReference type="InterPro" id="IPR033989">
    <property type="entry name" value="CD209-like_CTLD"/>
</dbReference>
<evidence type="ECO:0000256" key="2">
    <source>
        <dbReference type="SAM" id="Coils"/>
    </source>
</evidence>
<dbReference type="GO" id="GO:0030246">
    <property type="term" value="F:carbohydrate binding"/>
    <property type="evidence" value="ECO:0007669"/>
    <property type="project" value="UniProtKB-KW"/>
</dbReference>
<dbReference type="InterPro" id="IPR001304">
    <property type="entry name" value="C-type_lectin-like"/>
</dbReference>
<keyword evidence="3" id="KW-0472">Membrane</keyword>
<sequence>MEIEEDIYANVEEISVKDCDDLAAGYETLHQIPQAGTRLKHDNQNCQPYKLATVSLGLLCLLLLSTVIGLSVLYDDDYNQLSRTQYLLTANHTTELQTSYENLTKEKEQLERERDQLQISYKSLTIERDQSQTHYNTITRERDQLQRKISEQEKKISEELGCCPDGWRRFRSSCYYLSTESKTWTESRADCIRGGADLVIINSREEQAFLNKMEKDVHFWIGLTDSEMEGFWKWVDGTTSATTFWRRGEPNNTDGEEDCVVFNGFINLSWDWEIIQSWNDQPCSDIQSIDETDSIQRQKLYTQYQLSSSLRYGDRRGHLCQCRGDPCERL</sequence>
<gene>
    <name evidence="5" type="primary">LOC109900344</name>
</gene>
<accession>A0A8C7H7Q9</accession>
<keyword evidence="2" id="KW-0175">Coiled coil</keyword>
<dbReference type="InterPro" id="IPR050111">
    <property type="entry name" value="C-type_lectin/snaclec_domain"/>
</dbReference>
<dbReference type="Ensembl" id="ENSOKIT00005056517.1">
    <property type="protein sequence ID" value="ENSOKIP00005053443.1"/>
    <property type="gene ID" value="ENSOKIG00005022641.1"/>
</dbReference>
<organism evidence="5 6">
    <name type="scientific">Oncorhynchus kisutch</name>
    <name type="common">Coho salmon</name>
    <name type="synonym">Salmo kisutch</name>
    <dbReference type="NCBI Taxonomy" id="8019"/>
    <lineage>
        <taxon>Eukaryota</taxon>
        <taxon>Metazoa</taxon>
        <taxon>Chordata</taxon>
        <taxon>Craniata</taxon>
        <taxon>Vertebrata</taxon>
        <taxon>Euteleostomi</taxon>
        <taxon>Actinopterygii</taxon>
        <taxon>Neopterygii</taxon>
        <taxon>Teleostei</taxon>
        <taxon>Protacanthopterygii</taxon>
        <taxon>Salmoniformes</taxon>
        <taxon>Salmonidae</taxon>
        <taxon>Salmoninae</taxon>
        <taxon>Oncorhynchus</taxon>
    </lineage>
</organism>
<dbReference type="PANTHER" id="PTHR22803">
    <property type="entry name" value="MANNOSE, PHOSPHOLIPASE, LECTIN RECEPTOR RELATED"/>
    <property type="match status" value="1"/>
</dbReference>
<evidence type="ECO:0000256" key="1">
    <source>
        <dbReference type="ARBA" id="ARBA00022734"/>
    </source>
</evidence>
<dbReference type="InterPro" id="IPR016186">
    <property type="entry name" value="C-type_lectin-like/link_sf"/>
</dbReference>
<evidence type="ECO:0000256" key="3">
    <source>
        <dbReference type="SAM" id="Phobius"/>
    </source>
</evidence>
<keyword evidence="6" id="KW-1185">Reference proteome</keyword>
<dbReference type="SUPFAM" id="SSF56436">
    <property type="entry name" value="C-type lectin-like"/>
    <property type="match status" value="1"/>
</dbReference>
<dbReference type="SMART" id="SM00034">
    <property type="entry name" value="CLECT"/>
    <property type="match status" value="1"/>
</dbReference>
<evidence type="ECO:0000313" key="5">
    <source>
        <dbReference type="Ensembl" id="ENSOKIP00005053443.1"/>
    </source>
</evidence>
<dbReference type="GeneTree" id="ENSGT01020000230338"/>
<reference evidence="5" key="1">
    <citation type="submission" date="2025-08" db="UniProtKB">
        <authorList>
            <consortium name="Ensembl"/>
        </authorList>
    </citation>
    <scope>IDENTIFICATION</scope>
</reference>
<protein>
    <submittedName>
        <fullName evidence="5">C-type lectin domain family 4 member E-like</fullName>
    </submittedName>
</protein>
<dbReference type="InterPro" id="IPR016187">
    <property type="entry name" value="CTDL_fold"/>
</dbReference>
<proteinExistence type="predicted"/>
<dbReference type="Proteomes" id="UP000694557">
    <property type="component" value="Unassembled WGS sequence"/>
</dbReference>
<dbReference type="AlphaFoldDB" id="A0A8C7H7Q9"/>
<feature type="transmembrane region" description="Helical" evidence="3">
    <location>
        <begin position="51"/>
        <end position="74"/>
    </location>
</feature>
<evidence type="ECO:0000313" key="6">
    <source>
        <dbReference type="Proteomes" id="UP000694557"/>
    </source>
</evidence>
<keyword evidence="1" id="KW-0430">Lectin</keyword>
<dbReference type="Pfam" id="PF00059">
    <property type="entry name" value="Lectin_C"/>
    <property type="match status" value="1"/>
</dbReference>
<evidence type="ECO:0000259" key="4">
    <source>
        <dbReference type="PROSITE" id="PS50041"/>
    </source>
</evidence>
<feature type="domain" description="C-type lectin" evidence="4">
    <location>
        <begin position="170"/>
        <end position="284"/>
    </location>
</feature>
<dbReference type="Gene3D" id="3.10.100.10">
    <property type="entry name" value="Mannose-Binding Protein A, subunit A"/>
    <property type="match status" value="1"/>
</dbReference>
<dbReference type="PROSITE" id="PS50041">
    <property type="entry name" value="C_TYPE_LECTIN_2"/>
    <property type="match status" value="1"/>
</dbReference>
<dbReference type="CDD" id="cd03590">
    <property type="entry name" value="CLECT_DC-SIGN_like"/>
    <property type="match status" value="1"/>
</dbReference>
<keyword evidence="3" id="KW-0812">Transmembrane</keyword>
<keyword evidence="3" id="KW-1133">Transmembrane helix</keyword>